<keyword evidence="3" id="KW-1185">Reference proteome</keyword>
<gene>
    <name evidence="2" type="ORF">K505DRAFT_115483</name>
</gene>
<name>A0A6A6WWS6_9PLEO</name>
<feature type="compositionally biased region" description="Polar residues" evidence="1">
    <location>
        <begin position="1"/>
        <end position="10"/>
    </location>
</feature>
<evidence type="ECO:0000313" key="3">
    <source>
        <dbReference type="Proteomes" id="UP000799757"/>
    </source>
</evidence>
<sequence length="82" mass="8968">MQARPASTSPRRPKTLHDRERASLPWQTECPLSSLWSHCSRNTPLCTTSEISTLAMRKISPLPSPDCLLLVAGAHSGTLEDA</sequence>
<dbReference type="AlphaFoldDB" id="A0A6A6WWS6"/>
<organism evidence="2 3">
    <name type="scientific">Melanomma pulvis-pyrius CBS 109.77</name>
    <dbReference type="NCBI Taxonomy" id="1314802"/>
    <lineage>
        <taxon>Eukaryota</taxon>
        <taxon>Fungi</taxon>
        <taxon>Dikarya</taxon>
        <taxon>Ascomycota</taxon>
        <taxon>Pezizomycotina</taxon>
        <taxon>Dothideomycetes</taxon>
        <taxon>Pleosporomycetidae</taxon>
        <taxon>Pleosporales</taxon>
        <taxon>Melanommataceae</taxon>
        <taxon>Melanomma</taxon>
    </lineage>
</organism>
<proteinExistence type="predicted"/>
<protein>
    <submittedName>
        <fullName evidence="2">Uncharacterized protein</fullName>
    </submittedName>
</protein>
<dbReference type="Proteomes" id="UP000799757">
    <property type="component" value="Unassembled WGS sequence"/>
</dbReference>
<reference evidence="2" key="1">
    <citation type="journal article" date="2020" name="Stud. Mycol.">
        <title>101 Dothideomycetes genomes: a test case for predicting lifestyles and emergence of pathogens.</title>
        <authorList>
            <person name="Haridas S."/>
            <person name="Albert R."/>
            <person name="Binder M."/>
            <person name="Bloem J."/>
            <person name="Labutti K."/>
            <person name="Salamov A."/>
            <person name="Andreopoulos B."/>
            <person name="Baker S."/>
            <person name="Barry K."/>
            <person name="Bills G."/>
            <person name="Bluhm B."/>
            <person name="Cannon C."/>
            <person name="Castanera R."/>
            <person name="Culley D."/>
            <person name="Daum C."/>
            <person name="Ezra D."/>
            <person name="Gonzalez J."/>
            <person name="Henrissat B."/>
            <person name="Kuo A."/>
            <person name="Liang C."/>
            <person name="Lipzen A."/>
            <person name="Lutzoni F."/>
            <person name="Magnuson J."/>
            <person name="Mondo S."/>
            <person name="Nolan M."/>
            <person name="Ohm R."/>
            <person name="Pangilinan J."/>
            <person name="Park H.-J."/>
            <person name="Ramirez L."/>
            <person name="Alfaro M."/>
            <person name="Sun H."/>
            <person name="Tritt A."/>
            <person name="Yoshinaga Y."/>
            <person name="Zwiers L.-H."/>
            <person name="Turgeon B."/>
            <person name="Goodwin S."/>
            <person name="Spatafora J."/>
            <person name="Crous P."/>
            <person name="Grigoriev I."/>
        </authorList>
    </citation>
    <scope>NUCLEOTIDE SEQUENCE</scope>
    <source>
        <strain evidence="2">CBS 109.77</strain>
    </source>
</reference>
<accession>A0A6A6WWS6</accession>
<evidence type="ECO:0000256" key="1">
    <source>
        <dbReference type="SAM" id="MobiDB-lite"/>
    </source>
</evidence>
<evidence type="ECO:0000313" key="2">
    <source>
        <dbReference type="EMBL" id="KAF2788187.1"/>
    </source>
</evidence>
<dbReference type="EMBL" id="MU002239">
    <property type="protein sequence ID" value="KAF2788187.1"/>
    <property type="molecule type" value="Genomic_DNA"/>
</dbReference>
<feature type="region of interest" description="Disordered" evidence="1">
    <location>
        <begin position="1"/>
        <end position="22"/>
    </location>
</feature>